<dbReference type="EMBL" id="JAUOPB010000009">
    <property type="protein sequence ID" value="MDO6423382.1"/>
    <property type="molecule type" value="Genomic_DNA"/>
</dbReference>
<feature type="transmembrane region" description="Helical" evidence="1">
    <location>
        <begin position="64"/>
        <end position="91"/>
    </location>
</feature>
<comment type="caution">
    <text evidence="3">The sequence shown here is derived from an EMBL/GenBank/DDBJ whole genome shotgun (WGS) entry which is preliminary data.</text>
</comment>
<evidence type="ECO:0000313" key="4">
    <source>
        <dbReference type="Proteomes" id="UP001169760"/>
    </source>
</evidence>
<feature type="domain" description="DUF418" evidence="2">
    <location>
        <begin position="237"/>
        <end position="401"/>
    </location>
</feature>
<feature type="transmembrane region" description="Helical" evidence="1">
    <location>
        <begin position="363"/>
        <end position="383"/>
    </location>
</feature>
<protein>
    <submittedName>
        <fullName evidence="3">DUF418 domain-containing protein</fullName>
    </submittedName>
</protein>
<dbReference type="PANTHER" id="PTHR30590">
    <property type="entry name" value="INNER MEMBRANE PROTEIN"/>
    <property type="match status" value="1"/>
</dbReference>
<gene>
    <name evidence="3" type="ORF">Q4521_12955</name>
</gene>
<feature type="transmembrane region" description="Helical" evidence="1">
    <location>
        <begin position="297"/>
        <end position="315"/>
    </location>
</feature>
<evidence type="ECO:0000259" key="2">
    <source>
        <dbReference type="Pfam" id="PF04235"/>
    </source>
</evidence>
<reference evidence="3" key="1">
    <citation type="submission" date="2023-07" db="EMBL/GenBank/DDBJ databases">
        <title>Genome content predicts the carbon catabolic preferences of heterotrophic bacteria.</title>
        <authorList>
            <person name="Gralka M."/>
        </authorList>
    </citation>
    <scope>NUCLEOTIDE SEQUENCE</scope>
    <source>
        <strain evidence="3">I3M17_2</strain>
    </source>
</reference>
<feature type="transmembrane region" description="Helical" evidence="1">
    <location>
        <begin position="336"/>
        <end position="357"/>
    </location>
</feature>
<keyword evidence="1" id="KW-1133">Transmembrane helix</keyword>
<organism evidence="3 4">
    <name type="scientific">Saccharophagus degradans</name>
    <dbReference type="NCBI Taxonomy" id="86304"/>
    <lineage>
        <taxon>Bacteria</taxon>
        <taxon>Pseudomonadati</taxon>
        <taxon>Pseudomonadota</taxon>
        <taxon>Gammaproteobacteria</taxon>
        <taxon>Cellvibrionales</taxon>
        <taxon>Cellvibrionaceae</taxon>
        <taxon>Saccharophagus</taxon>
    </lineage>
</organism>
<feature type="transmembrane region" description="Helical" evidence="1">
    <location>
        <begin position="25"/>
        <end position="44"/>
    </location>
</feature>
<feature type="transmembrane region" description="Helical" evidence="1">
    <location>
        <begin position="127"/>
        <end position="143"/>
    </location>
</feature>
<dbReference type="Pfam" id="PF04235">
    <property type="entry name" value="DUF418"/>
    <property type="match status" value="1"/>
</dbReference>
<keyword evidence="1" id="KW-0472">Membrane</keyword>
<dbReference type="AlphaFoldDB" id="A0AAW7X929"/>
<accession>A0AAW7X929</accession>
<evidence type="ECO:0000313" key="3">
    <source>
        <dbReference type="EMBL" id="MDO6423382.1"/>
    </source>
</evidence>
<dbReference type="InterPro" id="IPR007349">
    <property type="entry name" value="DUF418"/>
</dbReference>
<feature type="transmembrane region" description="Helical" evidence="1">
    <location>
        <begin position="224"/>
        <end position="245"/>
    </location>
</feature>
<keyword evidence="1" id="KW-0812">Transmembrane</keyword>
<feature type="transmembrane region" description="Helical" evidence="1">
    <location>
        <begin position="150"/>
        <end position="168"/>
    </location>
</feature>
<feature type="transmembrane region" description="Helical" evidence="1">
    <location>
        <begin position="257"/>
        <end position="277"/>
    </location>
</feature>
<name>A0AAW7X929_9GAMM</name>
<dbReference type="InterPro" id="IPR052529">
    <property type="entry name" value="Bact_Transport_Assoc"/>
</dbReference>
<sequence>MTEAASLAAGSTNPIKAQRLDIVDALRGFALIGVGLVHFVEQYIAGAYPEGYGEIAMATLADKIIVGLVQFFLAGKFYAIFSFLFGLSFFIQIDKPSRNNQPFAARFIWRLVLLFGFGYIHHLFYRGDILMLYSVLGISLLAMHKFPTRVLLLITLALFLGLGRYISFATTGDLLRMDMNPNSELNLFYFEQLKNGSLLDVFAINNIVGIQNLLAFQFGIFGRGYITLGLFILGMCFGRFGFFHSISQHKRTLKRSLGFAITSTVICIALMAGTFVLVGEPQFNTWLETLALTFYDLANLSLAVAICSGFILFALRENSTKTMRYFAPYGRMALTNYLMQALIGTFILYGWGLGFIGEWPNRYLLALGIAVAILQIIFSMYWMQRFHYGPLEWVWRSLTLWQKVEFRKQQ</sequence>
<dbReference type="RefSeq" id="WP_303493071.1">
    <property type="nucleotide sequence ID" value="NZ_JAUOPB010000009.1"/>
</dbReference>
<dbReference type="PANTHER" id="PTHR30590:SF2">
    <property type="entry name" value="INNER MEMBRANE PROTEIN"/>
    <property type="match status" value="1"/>
</dbReference>
<dbReference type="Proteomes" id="UP001169760">
    <property type="component" value="Unassembled WGS sequence"/>
</dbReference>
<proteinExistence type="predicted"/>
<evidence type="ECO:0000256" key="1">
    <source>
        <dbReference type="SAM" id="Phobius"/>
    </source>
</evidence>
<feature type="transmembrane region" description="Helical" evidence="1">
    <location>
        <begin position="103"/>
        <end position="121"/>
    </location>
</feature>